<proteinExistence type="predicted"/>
<dbReference type="EMBL" id="GAIX01011657">
    <property type="protein sequence ID" value="JAA80903.1"/>
    <property type="molecule type" value="Transcribed_RNA"/>
</dbReference>
<reference evidence="1" key="1">
    <citation type="journal article" date="2013" name="BMC Genomics">
        <title>Unscrambling butterfly oogenesis.</title>
        <authorList>
            <person name="Carter J.M."/>
            <person name="Baker S.C."/>
            <person name="Pink R."/>
            <person name="Carter D.R."/>
            <person name="Collins A."/>
            <person name="Tomlin J."/>
            <person name="Gibbs M."/>
            <person name="Breuker C.J."/>
        </authorList>
    </citation>
    <scope>NUCLEOTIDE SEQUENCE</scope>
    <source>
        <tissue evidence="1">Ovary</tissue>
    </source>
</reference>
<protein>
    <submittedName>
        <fullName evidence="1">Uncharacterized protein</fullName>
    </submittedName>
</protein>
<accession>S4NYU5</accession>
<evidence type="ECO:0000313" key="1">
    <source>
        <dbReference type="EMBL" id="JAA80903.1"/>
    </source>
</evidence>
<dbReference type="AlphaFoldDB" id="S4NYU5"/>
<organism evidence="1">
    <name type="scientific">Pararge aegeria</name>
    <name type="common">speckled wood butterfly</name>
    <dbReference type="NCBI Taxonomy" id="116150"/>
    <lineage>
        <taxon>Eukaryota</taxon>
        <taxon>Metazoa</taxon>
        <taxon>Ecdysozoa</taxon>
        <taxon>Arthropoda</taxon>
        <taxon>Hexapoda</taxon>
        <taxon>Insecta</taxon>
        <taxon>Pterygota</taxon>
        <taxon>Neoptera</taxon>
        <taxon>Endopterygota</taxon>
        <taxon>Lepidoptera</taxon>
        <taxon>Glossata</taxon>
        <taxon>Ditrysia</taxon>
        <taxon>Papilionoidea</taxon>
        <taxon>Nymphalidae</taxon>
        <taxon>Satyrinae</taxon>
        <taxon>Satyrini</taxon>
        <taxon>Parargina</taxon>
        <taxon>Pararge</taxon>
    </lineage>
</organism>
<reference evidence="1" key="2">
    <citation type="submission" date="2013-05" db="EMBL/GenBank/DDBJ databases">
        <authorList>
            <person name="Carter J.-M."/>
            <person name="Baker S.C."/>
            <person name="Pink R."/>
            <person name="Carter D.R.F."/>
            <person name="Collins A."/>
            <person name="Tomlin J."/>
            <person name="Gibbs M."/>
            <person name="Breuker C.J."/>
        </authorList>
    </citation>
    <scope>NUCLEOTIDE SEQUENCE</scope>
    <source>
        <tissue evidence="1">Ovary</tissue>
    </source>
</reference>
<name>S4NYU5_9NEOP</name>
<sequence length="72" mass="8918">MLLSLIQFATMWYHNFMIQKDVRLRLQAFTIKNIIDHDIAHYHVRIKYQCPHYVYKYYNSPRSTFHRIKSLT</sequence>